<dbReference type="EMBL" id="JAOQBH010000003">
    <property type="protein sequence ID" value="KAJ4138077.1"/>
    <property type="molecule type" value="Genomic_DNA"/>
</dbReference>
<dbReference type="PANTHER" id="PTHR47930">
    <property type="entry name" value="YALI0C12947P"/>
    <property type="match status" value="1"/>
</dbReference>
<gene>
    <name evidence="3" type="ORF">NW768_001893</name>
</gene>
<organism evidence="3 4">
    <name type="scientific">Fusarium equiseti</name>
    <name type="common">Fusarium scirpi</name>
    <dbReference type="NCBI Taxonomy" id="61235"/>
    <lineage>
        <taxon>Eukaryota</taxon>
        <taxon>Fungi</taxon>
        <taxon>Dikarya</taxon>
        <taxon>Ascomycota</taxon>
        <taxon>Pezizomycotina</taxon>
        <taxon>Sordariomycetes</taxon>
        <taxon>Hypocreomycetidae</taxon>
        <taxon>Hypocreales</taxon>
        <taxon>Nectriaceae</taxon>
        <taxon>Fusarium</taxon>
        <taxon>Fusarium incarnatum-equiseti species complex</taxon>
    </lineage>
</organism>
<evidence type="ECO:0000256" key="1">
    <source>
        <dbReference type="ARBA" id="ARBA00022737"/>
    </source>
</evidence>
<evidence type="ECO:0000313" key="4">
    <source>
        <dbReference type="Proteomes" id="UP001152024"/>
    </source>
</evidence>
<dbReference type="InterPro" id="IPR057027">
    <property type="entry name" value="TPR_mt"/>
</dbReference>
<name>A0ABQ8RMG7_FUSEQ</name>
<sequence>MGSGGASGRQVTRQNLNQQRPLNTNLIQWRRFGTSNAEDLLPEDKADALDALYEQFEGKLGDEGKMQGRELHDSHANKNATQKPSNPALEAMMPDLKHVSTQELVDALMRLRASPASEHTPFVKNKLQRTNHIIKYLIKYRQHPLNNLIYESMLSAMAHPEGSSQGVRKLLADAREQNVPLTAEMCYLALEALTVHPEHLLREQVMKMMEDYWFEFTQSAKQNIALAMLREGQHELAMDKLTELLEGPKQVDLWVYDIFILEFGRMGFTDETLRLLKKRKHAKGTDAPFRNIELMALDIFSQAFHHEGTKFLWDEVVKTEIHNPSNGTLENILATAARHGDTQLATQALAILSSRGKLSQHHHDAIIETYANAEDVEGAFTTLKLLQTAGWLEDEATTRPLYRALLKNKDLIDTAASAIETMHKESLVPLDVVMVTAEAMAKTRTSEAAMPLFRNAYTLSGRSPRFSNIGRLVQHSVKTETKYELAKMCYVELSKTKIPAQLATDPQAIAPSDSTSEETSIQAAPPTTWLERQNVMVALDVIIPVCAEAGDLELAFKLIGYAKAAVPHAGRRPDSTSWRFSKWVEPFVKMALDAEDPRVWDIVDELDQGADGPALMIHKELQRRRIQKRAGQRGAW</sequence>
<protein>
    <recommendedName>
        <fullName evidence="2">Pentatricopeptide repeat-containing protein-mitochondrial domain-containing protein</fullName>
    </recommendedName>
</protein>
<evidence type="ECO:0000259" key="2">
    <source>
        <dbReference type="Pfam" id="PF23276"/>
    </source>
</evidence>
<reference evidence="3" key="1">
    <citation type="submission" date="2022-09" db="EMBL/GenBank/DDBJ databases">
        <title>Fusarium specimens isolated from Avocado Roots.</title>
        <authorList>
            <person name="Stajich J."/>
            <person name="Roper C."/>
            <person name="Heimlech-Rivalta G."/>
        </authorList>
    </citation>
    <scope>NUCLEOTIDE SEQUENCE</scope>
    <source>
        <strain evidence="3">CF00095</strain>
    </source>
</reference>
<dbReference type="Pfam" id="PF23276">
    <property type="entry name" value="TPR_24"/>
    <property type="match status" value="1"/>
</dbReference>
<dbReference type="PANTHER" id="PTHR47930:SF2">
    <property type="entry name" value="PENTATRICOPEPTIDE REPEAT PROTEIN (AFU_ORTHOLOGUE AFUA_8G04250)"/>
    <property type="match status" value="1"/>
</dbReference>
<accession>A0ABQ8RMG7</accession>
<proteinExistence type="predicted"/>
<feature type="domain" description="Pentatricopeptide repeat-containing protein-mitochondrial" evidence="2">
    <location>
        <begin position="326"/>
        <end position="455"/>
    </location>
</feature>
<comment type="caution">
    <text evidence="3">The sequence shown here is derived from an EMBL/GenBank/DDBJ whole genome shotgun (WGS) entry which is preliminary data.</text>
</comment>
<dbReference type="Gene3D" id="1.25.40.10">
    <property type="entry name" value="Tetratricopeptide repeat domain"/>
    <property type="match status" value="1"/>
</dbReference>
<dbReference type="Proteomes" id="UP001152024">
    <property type="component" value="Unassembled WGS sequence"/>
</dbReference>
<keyword evidence="4" id="KW-1185">Reference proteome</keyword>
<keyword evidence="1" id="KW-0677">Repeat</keyword>
<dbReference type="InterPro" id="IPR011990">
    <property type="entry name" value="TPR-like_helical_dom_sf"/>
</dbReference>
<evidence type="ECO:0000313" key="3">
    <source>
        <dbReference type="EMBL" id="KAJ4138077.1"/>
    </source>
</evidence>